<feature type="coiled-coil region" evidence="1">
    <location>
        <begin position="405"/>
        <end position="499"/>
    </location>
</feature>
<feature type="coiled-coil region" evidence="1">
    <location>
        <begin position="201"/>
        <end position="228"/>
    </location>
</feature>
<dbReference type="InterPro" id="IPR003395">
    <property type="entry name" value="RecF/RecN/SMC_N"/>
</dbReference>
<dbReference type="Proteomes" id="UP000034616">
    <property type="component" value="Unassembled WGS sequence"/>
</dbReference>
<gene>
    <name evidence="3" type="ORF">UU35_C0003G0023</name>
</gene>
<feature type="domain" description="AAA+ ATPase" evidence="2">
    <location>
        <begin position="29"/>
        <end position="767"/>
    </location>
</feature>
<keyword evidence="1" id="KW-0175">Coiled coil</keyword>
<evidence type="ECO:0000259" key="2">
    <source>
        <dbReference type="SMART" id="SM00382"/>
    </source>
</evidence>
<reference evidence="3 4" key="1">
    <citation type="journal article" date="2015" name="Nature">
        <title>rRNA introns, odd ribosomes, and small enigmatic genomes across a large radiation of phyla.</title>
        <authorList>
            <person name="Brown C.T."/>
            <person name="Hug L.A."/>
            <person name="Thomas B.C."/>
            <person name="Sharon I."/>
            <person name="Castelle C.J."/>
            <person name="Singh A."/>
            <person name="Wilkins M.J."/>
            <person name="Williams K.H."/>
            <person name="Banfield J.F."/>
        </authorList>
    </citation>
    <scope>NUCLEOTIDE SEQUENCE [LARGE SCALE GENOMIC DNA]</scope>
</reference>
<organism evidence="3 4">
    <name type="scientific">Candidatus Uhrbacteria bacterium GW2011_GWC2_41_11</name>
    <dbReference type="NCBI Taxonomy" id="1618985"/>
    <lineage>
        <taxon>Bacteria</taxon>
        <taxon>Candidatus Uhriibacteriota</taxon>
    </lineage>
</organism>
<dbReference type="Pfam" id="PF02463">
    <property type="entry name" value="SMC_N"/>
    <property type="match status" value="1"/>
</dbReference>
<dbReference type="Gene3D" id="3.40.50.300">
    <property type="entry name" value="P-loop containing nucleotide triphosphate hydrolases"/>
    <property type="match status" value="2"/>
</dbReference>
<evidence type="ECO:0000313" key="3">
    <source>
        <dbReference type="EMBL" id="KKR87397.1"/>
    </source>
</evidence>
<dbReference type="PANTHER" id="PTHR43977">
    <property type="entry name" value="STRUCTURAL MAINTENANCE OF CHROMOSOMES PROTEIN 3"/>
    <property type="match status" value="1"/>
</dbReference>
<feature type="coiled-coil region" evidence="1">
    <location>
        <begin position="620"/>
        <end position="647"/>
    </location>
</feature>
<protein>
    <submittedName>
        <fullName evidence="3">Chromosome partition protein Smc</fullName>
    </submittedName>
</protein>
<dbReference type="SUPFAM" id="SSF52540">
    <property type="entry name" value="P-loop containing nucleoside triphosphate hydrolases"/>
    <property type="match status" value="1"/>
</dbReference>
<dbReference type="InterPro" id="IPR003593">
    <property type="entry name" value="AAA+_ATPase"/>
</dbReference>
<dbReference type="EMBL" id="LCAH01000003">
    <property type="protein sequence ID" value="KKR87397.1"/>
    <property type="molecule type" value="Genomic_DNA"/>
</dbReference>
<name>A0A0G0XI71_9BACT</name>
<evidence type="ECO:0000256" key="1">
    <source>
        <dbReference type="SAM" id="Coils"/>
    </source>
</evidence>
<evidence type="ECO:0000313" key="4">
    <source>
        <dbReference type="Proteomes" id="UP000034616"/>
    </source>
</evidence>
<feature type="coiled-coil region" evidence="1">
    <location>
        <begin position="532"/>
        <end position="573"/>
    </location>
</feature>
<dbReference type="SMART" id="SM00382">
    <property type="entry name" value="AAA"/>
    <property type="match status" value="1"/>
</dbReference>
<accession>A0A0G0XI71</accession>
<dbReference type="PATRIC" id="fig|1618985.3.peg.317"/>
<comment type="caution">
    <text evidence="3">The sequence shown here is derived from an EMBL/GenBank/DDBJ whole genome shotgun (WGS) entry which is preliminary data.</text>
</comment>
<dbReference type="AlphaFoldDB" id="A0A0G0XI71"/>
<proteinExistence type="predicted"/>
<dbReference type="InterPro" id="IPR027417">
    <property type="entry name" value="P-loop_NTPase"/>
</dbReference>
<sequence>MYLAKMEIQGFKTFAQKTMLLFPGAKENHHAVTCIVGPNGSGKSNLADAIRWALGEQSLKLLRGRRSEDVIFSGSAGRGRAGFAEVSLTFQNNDRSMPIDFSEVVMTRRLYRDGESAYLLNGTPTRLIDLRLLLAQANVGQQSYSVIGQGMVDHILISSPEERKAFFDDATGVRPLQLKRHETMLKLKRTYENLNEVDMLLREIEPRLKSLKRQVSRLEKREELEQELHAFQQEYYGGLWWQLQDELSSVRVRHQVIAQEIGKATAEMNVFEQKVVTMETAERAEHTPDAGLLVLQKAYQETQKKRVQLRDEEFDIQRQMELAKVRSQSNWAPLPLSKIISEVEELTKNQEIILEKLRTVKVIDELQMVEEMVTLSLKRSTTLVGRLQRPAPEDFKPDPANLSRLEAIKKERSVCEFELNRLEHELETHTKQEHAQRTELFDFQRGLREQQRNLHLLENQRNEIQIDLARLEEREHNLHREMETEMKKAAELVRNVRREKTTQGQVLFPEIQRLRYQLELIGGIDPEIVKEYEETNTRFTFLESQIADLKKAMRATEKMIDELDEKIRTQSDEAFRHINREFQRFFKILFGGGSCDLVKMTAADLKKDEDEHIALDHSLAETGQAEREQEEESIETLRKNMEKREDRIIGIDIQATPPGKKLKALNLLSGGERALTSIALISAIMAINPAPFVVLDEVDAALDEANTIRFAGILDELCKLTQFIVITHNRASMEKADVLYGVTMGEEGISHLLSIKLAEIQHLGTARH</sequence>